<organism evidence="1 2">
    <name type="scientific">Dielma fastidiosa</name>
    <dbReference type="NCBI Taxonomy" id="1034346"/>
    <lineage>
        <taxon>Bacteria</taxon>
        <taxon>Bacillati</taxon>
        <taxon>Bacillota</taxon>
        <taxon>Erysipelotrichia</taxon>
        <taxon>Erysipelotrichales</taxon>
        <taxon>Erysipelotrichaceae</taxon>
        <taxon>Dielma</taxon>
    </lineage>
</organism>
<keyword evidence="2" id="KW-1185">Reference proteome</keyword>
<dbReference type="EMBL" id="QJKH01000005">
    <property type="protein sequence ID" value="PXX79608.1"/>
    <property type="molecule type" value="Genomic_DNA"/>
</dbReference>
<name>A0A318KS00_9FIRM</name>
<comment type="caution">
    <text evidence="1">The sequence shown here is derived from an EMBL/GenBank/DDBJ whole genome shotgun (WGS) entry which is preliminary data.</text>
</comment>
<sequence length="91" mass="10258">MIESRCGLLCSECEFRNSMNCQGCTNIKKPFWGEACPVKTCCEDKALAHCGLCHDFPCALLQQFAYDTDQGDNGKRITQCRCWCQLTAIHD</sequence>
<dbReference type="Proteomes" id="UP000247612">
    <property type="component" value="Unassembled WGS sequence"/>
</dbReference>
<proteinExistence type="predicted"/>
<dbReference type="OrthoDB" id="9803966at2"/>
<gene>
    <name evidence="1" type="ORF">DES51_10580</name>
</gene>
<reference evidence="1 2" key="1">
    <citation type="submission" date="2018-05" db="EMBL/GenBank/DDBJ databases">
        <title>Genomic Encyclopedia of Type Strains, Phase IV (KMG-IV): sequencing the most valuable type-strain genomes for metagenomic binning, comparative biology and taxonomic classification.</title>
        <authorList>
            <person name="Goeker M."/>
        </authorList>
    </citation>
    <scope>NUCLEOTIDE SEQUENCE [LARGE SCALE GENOMIC DNA]</scope>
    <source>
        <strain evidence="1 2">JC118</strain>
    </source>
</reference>
<dbReference type="RefSeq" id="WP_022936979.1">
    <property type="nucleotide sequence ID" value="NZ_CABKRQ010000002.1"/>
</dbReference>
<dbReference type="Pfam" id="PF12675">
    <property type="entry name" value="DUF3795"/>
    <property type="match status" value="1"/>
</dbReference>
<protein>
    <submittedName>
        <fullName evidence="1">Uncharacterized protein DUF3795</fullName>
    </submittedName>
</protein>
<evidence type="ECO:0000313" key="1">
    <source>
        <dbReference type="EMBL" id="PXX79608.1"/>
    </source>
</evidence>
<accession>A0A318KS00</accession>
<evidence type="ECO:0000313" key="2">
    <source>
        <dbReference type="Proteomes" id="UP000247612"/>
    </source>
</evidence>
<dbReference type="STRING" id="1034346.GCA_000313565_00673"/>
<dbReference type="AlphaFoldDB" id="A0A318KS00"/>
<dbReference type="InterPro" id="IPR024227">
    <property type="entry name" value="DUF3795"/>
</dbReference>